<dbReference type="EMBL" id="HBGL01003135">
    <property type="protein sequence ID" value="CAD9289798.1"/>
    <property type="molecule type" value="Transcribed_RNA"/>
</dbReference>
<feature type="signal peptide" evidence="3">
    <location>
        <begin position="1"/>
        <end position="21"/>
    </location>
</feature>
<evidence type="ECO:0000256" key="2">
    <source>
        <dbReference type="SAM" id="Phobius"/>
    </source>
</evidence>
<dbReference type="AlphaFoldDB" id="A0A7S1YA84"/>
<feature type="chain" id="PRO_5031494832" evidence="3">
    <location>
        <begin position="22"/>
        <end position="517"/>
    </location>
</feature>
<keyword evidence="3" id="KW-0732">Signal</keyword>
<evidence type="ECO:0000313" key="4">
    <source>
        <dbReference type="EMBL" id="CAD9289798.1"/>
    </source>
</evidence>
<feature type="transmembrane region" description="Helical" evidence="2">
    <location>
        <begin position="160"/>
        <end position="187"/>
    </location>
</feature>
<feature type="compositionally biased region" description="Low complexity" evidence="1">
    <location>
        <begin position="444"/>
        <end position="456"/>
    </location>
</feature>
<evidence type="ECO:0000256" key="3">
    <source>
        <dbReference type="SAM" id="SignalP"/>
    </source>
</evidence>
<protein>
    <submittedName>
        <fullName evidence="4">Uncharacterized protein</fullName>
    </submittedName>
</protein>
<feature type="transmembrane region" description="Helical" evidence="2">
    <location>
        <begin position="261"/>
        <end position="284"/>
    </location>
</feature>
<gene>
    <name evidence="4" type="ORF">SSP0437_LOCUS2395</name>
</gene>
<name>A0A7S1YA84_9EUKA</name>
<keyword evidence="2" id="KW-0812">Transmembrane</keyword>
<reference evidence="4" key="1">
    <citation type="submission" date="2021-01" db="EMBL/GenBank/DDBJ databases">
        <authorList>
            <person name="Corre E."/>
            <person name="Pelletier E."/>
            <person name="Niang G."/>
            <person name="Scheremetjew M."/>
            <person name="Finn R."/>
            <person name="Kale V."/>
            <person name="Holt S."/>
            <person name="Cochrane G."/>
            <person name="Meng A."/>
            <person name="Brown T."/>
            <person name="Cohen L."/>
        </authorList>
    </citation>
    <scope>NUCLEOTIDE SEQUENCE</scope>
    <source>
        <strain evidence="4">ATCC 50979</strain>
    </source>
</reference>
<keyword evidence="2" id="KW-1133">Transmembrane helix</keyword>
<accession>A0A7S1YA84</accession>
<feature type="region of interest" description="Disordered" evidence="1">
    <location>
        <begin position="489"/>
        <end position="517"/>
    </location>
</feature>
<sequence length="517" mass="54782">MNGLVLSLILVLVYVDRRAYFKYLAPTDKVQAAEAANMSLEEFERRGRWATAGSTILAKAGDILAYFAAASLSTAIHASIGITSNVLGHWVYTLVLIFSSVILITFFKYGLAHRVGRMRKSLEEHFVKPIDTKVLTHVELVDWEDTERSKKADLLSVETWKLFGTLLGGELTWMSALALQSAANVTFLERESASVDGVTPAELAEFLWTYAAAVTVMAAVAIVLITRTEHLRRVEKNEQASIAELASDVSLDHVVSETKELLVAAGAIIAALAIRAAAIATYVIEGDPQDPLGLFAYFGVALVVSVIVILVLEYFAMLSEHLVHKKQAEAEAEDAAKDDEPTDELVVHQTSRDVLALTAFNELYSRIIALIEKGVAFITGNAFGSAVSIAVSSLIATDDRAAQLTAQYVWAVVATLIWLTIIPVAKAKFEGLYTESASARAAGTGMASTTGAGVTSDLAPEGSGEAGTVEAVSPAAAAVVAADAATEAEADASVESVPATVDPPKPKPTNDGEGGGD</sequence>
<feature type="transmembrane region" description="Helical" evidence="2">
    <location>
        <begin position="296"/>
        <end position="316"/>
    </location>
</feature>
<feature type="region of interest" description="Disordered" evidence="1">
    <location>
        <begin position="444"/>
        <end position="467"/>
    </location>
</feature>
<proteinExistence type="predicted"/>
<feature type="transmembrane region" description="Helical" evidence="2">
    <location>
        <begin position="90"/>
        <end position="111"/>
    </location>
</feature>
<feature type="transmembrane region" description="Helical" evidence="2">
    <location>
        <begin position="375"/>
        <end position="396"/>
    </location>
</feature>
<feature type="transmembrane region" description="Helical" evidence="2">
    <location>
        <begin position="207"/>
        <end position="226"/>
    </location>
</feature>
<feature type="transmembrane region" description="Helical" evidence="2">
    <location>
        <begin position="408"/>
        <end position="425"/>
    </location>
</feature>
<evidence type="ECO:0000256" key="1">
    <source>
        <dbReference type="SAM" id="MobiDB-lite"/>
    </source>
</evidence>
<keyword evidence="2" id="KW-0472">Membrane</keyword>
<organism evidence="4">
    <name type="scientific">Sexangularia sp. CB-2014</name>
    <dbReference type="NCBI Taxonomy" id="1486929"/>
    <lineage>
        <taxon>Eukaryota</taxon>
        <taxon>Amoebozoa</taxon>
        <taxon>Tubulinea</taxon>
        <taxon>Elardia</taxon>
        <taxon>Arcellinida</taxon>
        <taxon>Arcellinida incertae sedis</taxon>
        <taxon>Sexangularia</taxon>
    </lineage>
</organism>